<evidence type="ECO:0000313" key="1">
    <source>
        <dbReference type="EMBL" id="ALI34468.1"/>
    </source>
</evidence>
<dbReference type="GeneID" id="68929747"/>
<dbReference type="EMBL" id="CP012850">
    <property type="protein sequence ID" value="ALI34468.1"/>
    <property type="molecule type" value="Genomic_DNA"/>
</dbReference>
<evidence type="ECO:0000313" key="2">
    <source>
        <dbReference type="Proteomes" id="UP000058925"/>
    </source>
</evidence>
<reference evidence="2" key="1">
    <citation type="submission" date="2015-10" db="EMBL/GenBank/DDBJ databases">
        <title>Niche specialization of a soil ammonia-oxidizing archaeon, Candidatus Nitrosocosmicus oleophilus.</title>
        <authorList>
            <person name="Jung M.-Y."/>
            <person name="Rhee S.-K."/>
        </authorList>
    </citation>
    <scope>NUCLEOTIDE SEQUENCE [LARGE SCALE GENOMIC DNA]</scope>
    <source>
        <strain evidence="2">MY3</strain>
    </source>
</reference>
<protein>
    <submittedName>
        <fullName evidence="1">Uncharacterized protein</fullName>
    </submittedName>
</protein>
<dbReference type="RefSeq" id="WP_231100166.1">
    <property type="nucleotide sequence ID" value="NZ_CP012850.1"/>
</dbReference>
<dbReference type="Proteomes" id="UP000058925">
    <property type="component" value="Chromosome"/>
</dbReference>
<organism evidence="1 2">
    <name type="scientific">Candidatus Nitrosocosmicus oleophilus</name>
    <dbReference type="NCBI Taxonomy" id="1353260"/>
    <lineage>
        <taxon>Archaea</taxon>
        <taxon>Nitrososphaerota</taxon>
        <taxon>Nitrososphaeria</taxon>
        <taxon>Nitrososphaerales</taxon>
        <taxon>Nitrososphaeraceae</taxon>
        <taxon>Candidatus Nitrosocosmicus</taxon>
    </lineage>
</organism>
<accession>A0A654LSW8</accession>
<dbReference type="AlphaFoldDB" id="A0A654LSW8"/>
<dbReference type="KEGG" id="taa:NMY3_00254"/>
<keyword evidence="2" id="KW-1185">Reference proteome</keyword>
<gene>
    <name evidence="1" type="ORF">NMY3_00254</name>
</gene>
<name>A0A654LSW8_9ARCH</name>
<proteinExistence type="predicted"/>
<sequence length="73" mass="8434">MMQDTQKAINVEQQQYPIIYCNVCNSLIIKRASCNCCGLDYCTFHHLQHLINIGAVPRDTDIADFRKQMESIK</sequence>